<evidence type="ECO:0000313" key="2">
    <source>
        <dbReference type="Proteomes" id="UP000189857"/>
    </source>
</evidence>
<sequence>MKNIDIKLKENEIYKLKQLVGTKLVAFYHDPFVFTNTSSQAVKIQTDTENLYLYSFTEPYDYYGTEEDVAVWSVEDTEYPLISKKSFIDAPVNETVKKIIIVNENQRLYENNEMLYDVWLTRGIIFDFGNHQVSFEKAVWFSEDIIVRKGYELIKEFSPVSRFIDSDWEEGLVAECERTEIVL</sequence>
<protein>
    <submittedName>
        <fullName evidence="1">Uncharacterized protein</fullName>
    </submittedName>
</protein>
<organism evidence="1 2">
    <name type="scientific">Eubacterium ruminantium</name>
    <dbReference type="NCBI Taxonomy" id="42322"/>
    <lineage>
        <taxon>Bacteria</taxon>
        <taxon>Bacillati</taxon>
        <taxon>Bacillota</taxon>
        <taxon>Clostridia</taxon>
        <taxon>Eubacteriales</taxon>
        <taxon>Eubacteriaceae</taxon>
        <taxon>Eubacterium</taxon>
    </lineage>
</organism>
<dbReference type="AlphaFoldDB" id="A0A1T4L5Y8"/>
<accession>A0A1T4L5Y8</accession>
<name>A0A1T4L5Y8_9FIRM</name>
<dbReference type="OrthoDB" id="2037745at2"/>
<reference evidence="1 2" key="1">
    <citation type="submission" date="2017-02" db="EMBL/GenBank/DDBJ databases">
        <authorList>
            <person name="Peterson S.W."/>
        </authorList>
    </citation>
    <scope>NUCLEOTIDE SEQUENCE [LARGE SCALE GENOMIC DNA]</scope>
    <source>
        <strain evidence="1 2">ATCC 17233</strain>
    </source>
</reference>
<evidence type="ECO:0000313" key="1">
    <source>
        <dbReference type="EMBL" id="SJZ49961.1"/>
    </source>
</evidence>
<dbReference type="EMBL" id="FUXA01000005">
    <property type="protein sequence ID" value="SJZ49961.1"/>
    <property type="molecule type" value="Genomic_DNA"/>
</dbReference>
<keyword evidence="2" id="KW-1185">Reference proteome</keyword>
<dbReference type="RefSeq" id="WP_078786403.1">
    <property type="nucleotide sequence ID" value="NZ_FMTO01000005.1"/>
</dbReference>
<dbReference type="Proteomes" id="UP000189857">
    <property type="component" value="Unassembled WGS sequence"/>
</dbReference>
<proteinExistence type="predicted"/>
<gene>
    <name evidence="1" type="ORF">SAMN02745110_00679</name>
</gene>